<dbReference type="InterPro" id="IPR036291">
    <property type="entry name" value="NAD(P)-bd_dom_sf"/>
</dbReference>
<comment type="caution">
    <text evidence="6">The sequence shown here is derived from an EMBL/GenBank/DDBJ whole genome shotgun (WGS) entry which is preliminary data.</text>
</comment>
<name>A0A314ZJ59_PRUYE</name>
<dbReference type="GO" id="GO:0016618">
    <property type="term" value="F:hydroxypyruvate reductase [NAD(P)H] activity"/>
    <property type="evidence" value="ECO:0007669"/>
    <property type="project" value="TreeGrafter"/>
</dbReference>
<keyword evidence="1" id="KW-0521">NADP</keyword>
<dbReference type="Gene3D" id="3.40.50.720">
    <property type="entry name" value="NAD(P)-binding Rossmann-like Domain"/>
    <property type="match status" value="2"/>
</dbReference>
<reference evidence="6 7" key="1">
    <citation type="submission" date="2018-02" db="EMBL/GenBank/DDBJ databases">
        <title>Draft genome of wild Prunus yedoensis var. nudiflora.</title>
        <authorList>
            <person name="Baek S."/>
            <person name="Kim J.-H."/>
            <person name="Choi K."/>
            <person name="Kim G.-B."/>
            <person name="Cho A."/>
            <person name="Jang H."/>
            <person name="Shin C.-H."/>
            <person name="Yu H.-J."/>
            <person name="Mun J.-H."/>
        </authorList>
    </citation>
    <scope>NUCLEOTIDE SEQUENCE [LARGE SCALE GENOMIC DNA]</scope>
    <source>
        <strain evidence="7">cv. Jeju island</strain>
        <tissue evidence="6">Leaf</tissue>
    </source>
</reference>
<dbReference type="GO" id="GO:0051287">
    <property type="term" value="F:NAD binding"/>
    <property type="evidence" value="ECO:0007669"/>
    <property type="project" value="InterPro"/>
</dbReference>
<dbReference type="Proteomes" id="UP000250321">
    <property type="component" value="Unassembled WGS sequence"/>
</dbReference>
<dbReference type="OrthoDB" id="298012at2759"/>
<dbReference type="STRING" id="2094558.A0A314ZJ59"/>
<evidence type="ECO:0000256" key="3">
    <source>
        <dbReference type="ARBA" id="ARBA00023027"/>
    </source>
</evidence>
<evidence type="ECO:0000256" key="1">
    <source>
        <dbReference type="ARBA" id="ARBA00022857"/>
    </source>
</evidence>
<keyword evidence="3" id="KW-0520">NAD</keyword>
<dbReference type="GO" id="GO:0005829">
    <property type="term" value="C:cytosol"/>
    <property type="evidence" value="ECO:0007669"/>
    <property type="project" value="TreeGrafter"/>
</dbReference>
<dbReference type="PANTHER" id="PTHR10996:SF179">
    <property type="entry name" value="D-ISOMER SPECIFIC 2-HYDROXYACID DEHYDROGENASE FAMILY PROTEIN-RELATED"/>
    <property type="match status" value="1"/>
</dbReference>
<proteinExistence type="predicted"/>
<dbReference type="SUPFAM" id="SSF51735">
    <property type="entry name" value="NAD(P)-binding Rossmann-fold domains"/>
    <property type="match status" value="1"/>
</dbReference>
<feature type="domain" description="D-isomer specific 2-hydroxyacid dehydrogenase NAD-binding" evidence="5">
    <location>
        <begin position="98"/>
        <end position="239"/>
    </location>
</feature>
<keyword evidence="2" id="KW-0560">Oxidoreductase</keyword>
<gene>
    <name evidence="6" type="ORF">Pyn_39343</name>
</gene>
<dbReference type="FunFam" id="3.40.50.720:FF:000213">
    <property type="entry name" value="Putative 2-hydroxyacid dehydrogenase"/>
    <property type="match status" value="1"/>
</dbReference>
<dbReference type="EC" id="1.1.1.79" evidence="4"/>
<evidence type="ECO:0000256" key="4">
    <source>
        <dbReference type="ARBA" id="ARBA00066661"/>
    </source>
</evidence>
<evidence type="ECO:0000313" key="6">
    <source>
        <dbReference type="EMBL" id="PQQ17278.1"/>
    </source>
</evidence>
<sequence length="272" mass="29888">MGVRTPSRQVLDHLCTLSPSHALLPYHSSQCRPPPAATGTQTCCDPRCWGQHHRLGRVQAAWNFSDHFRECIIRSEDVADIAIGLLIDVQRKISAADRYLGGKRVGIIGLGNIGSEVAKRLKAFGCIVSYNSRRKKQALPYLFYSNVHELAANTDALIICCAFTDQTRHMINKEVLSALGREGVIVNVGRGAIIDEKELVRCLVHGEIGGAGLDVFENEPHVPQELFALDNVVLSPHKAALTPESFERSNQIVIANLEAFFSNKPLVTPFNG</sequence>
<organism evidence="6 7">
    <name type="scientific">Prunus yedoensis var. nudiflora</name>
    <dbReference type="NCBI Taxonomy" id="2094558"/>
    <lineage>
        <taxon>Eukaryota</taxon>
        <taxon>Viridiplantae</taxon>
        <taxon>Streptophyta</taxon>
        <taxon>Embryophyta</taxon>
        <taxon>Tracheophyta</taxon>
        <taxon>Spermatophyta</taxon>
        <taxon>Magnoliopsida</taxon>
        <taxon>eudicotyledons</taxon>
        <taxon>Gunneridae</taxon>
        <taxon>Pentapetalae</taxon>
        <taxon>rosids</taxon>
        <taxon>fabids</taxon>
        <taxon>Rosales</taxon>
        <taxon>Rosaceae</taxon>
        <taxon>Amygdaloideae</taxon>
        <taxon>Amygdaleae</taxon>
        <taxon>Prunus</taxon>
    </lineage>
</organism>
<keyword evidence="7" id="KW-1185">Reference proteome</keyword>
<dbReference type="PANTHER" id="PTHR10996">
    <property type="entry name" value="2-HYDROXYACID DEHYDROGENASE-RELATED"/>
    <property type="match status" value="1"/>
</dbReference>
<dbReference type="GO" id="GO:0009853">
    <property type="term" value="P:photorespiration"/>
    <property type="evidence" value="ECO:0007669"/>
    <property type="project" value="UniProtKB-ARBA"/>
</dbReference>
<evidence type="ECO:0000256" key="2">
    <source>
        <dbReference type="ARBA" id="ARBA00023002"/>
    </source>
</evidence>
<evidence type="ECO:0000313" key="7">
    <source>
        <dbReference type="Proteomes" id="UP000250321"/>
    </source>
</evidence>
<dbReference type="GO" id="GO:0030267">
    <property type="term" value="F:glyoxylate reductase (NADPH) activity"/>
    <property type="evidence" value="ECO:0007669"/>
    <property type="project" value="UniProtKB-EC"/>
</dbReference>
<protein>
    <recommendedName>
        <fullName evidence="4">glyoxylate reductase (NADP(+))</fullName>
        <ecNumber evidence="4">1.1.1.79</ecNumber>
    </recommendedName>
</protein>
<dbReference type="InterPro" id="IPR050223">
    <property type="entry name" value="D-isomer_2-hydroxyacid_DH"/>
</dbReference>
<dbReference type="EMBL" id="PJQY01000157">
    <property type="protein sequence ID" value="PQQ17278.1"/>
    <property type="molecule type" value="Genomic_DNA"/>
</dbReference>
<accession>A0A314ZJ59</accession>
<dbReference type="Pfam" id="PF02826">
    <property type="entry name" value="2-Hacid_dh_C"/>
    <property type="match status" value="1"/>
</dbReference>
<evidence type="ECO:0000259" key="5">
    <source>
        <dbReference type="Pfam" id="PF02826"/>
    </source>
</evidence>
<keyword evidence="6" id="KW-0670">Pyruvate</keyword>
<dbReference type="InterPro" id="IPR006140">
    <property type="entry name" value="D-isomer_DH_NAD-bd"/>
</dbReference>
<dbReference type="AlphaFoldDB" id="A0A314ZJ59"/>